<proteinExistence type="predicted"/>
<accession>A0A401TSU1</accession>
<dbReference type="AlphaFoldDB" id="A0A401TSU1"/>
<keyword evidence="2" id="KW-1185">Reference proteome</keyword>
<dbReference type="EMBL" id="BEZZ01167234">
    <property type="protein sequence ID" value="GCC45705.1"/>
    <property type="molecule type" value="Genomic_DNA"/>
</dbReference>
<protein>
    <submittedName>
        <fullName evidence="1">Uncharacterized protein</fullName>
    </submittedName>
</protein>
<reference evidence="1 2" key="1">
    <citation type="journal article" date="2018" name="Nat. Ecol. Evol.">
        <title>Shark genomes provide insights into elasmobranch evolution and the origin of vertebrates.</title>
        <authorList>
            <person name="Hara Y"/>
            <person name="Yamaguchi K"/>
            <person name="Onimaru K"/>
            <person name="Kadota M"/>
            <person name="Koyanagi M"/>
            <person name="Keeley SD"/>
            <person name="Tatsumi K"/>
            <person name="Tanaka K"/>
            <person name="Motone F"/>
            <person name="Kageyama Y"/>
            <person name="Nozu R"/>
            <person name="Adachi N"/>
            <person name="Nishimura O"/>
            <person name="Nakagawa R"/>
            <person name="Tanegashima C"/>
            <person name="Kiyatake I"/>
            <person name="Matsumoto R"/>
            <person name="Murakumo K"/>
            <person name="Nishida K"/>
            <person name="Terakita A"/>
            <person name="Kuratani S"/>
            <person name="Sato K"/>
            <person name="Hyodo S Kuraku.S."/>
        </authorList>
    </citation>
    <scope>NUCLEOTIDE SEQUENCE [LARGE SCALE GENOMIC DNA]</scope>
</reference>
<gene>
    <name evidence="1" type="ORF">chiPu_0029833</name>
</gene>
<dbReference type="Proteomes" id="UP000287033">
    <property type="component" value="Unassembled WGS sequence"/>
</dbReference>
<organism evidence="1 2">
    <name type="scientific">Chiloscyllium punctatum</name>
    <name type="common">Brownbanded bambooshark</name>
    <name type="synonym">Hemiscyllium punctatum</name>
    <dbReference type="NCBI Taxonomy" id="137246"/>
    <lineage>
        <taxon>Eukaryota</taxon>
        <taxon>Metazoa</taxon>
        <taxon>Chordata</taxon>
        <taxon>Craniata</taxon>
        <taxon>Vertebrata</taxon>
        <taxon>Chondrichthyes</taxon>
        <taxon>Elasmobranchii</taxon>
        <taxon>Galeomorphii</taxon>
        <taxon>Galeoidea</taxon>
        <taxon>Orectolobiformes</taxon>
        <taxon>Hemiscylliidae</taxon>
        <taxon>Chiloscyllium</taxon>
    </lineage>
</organism>
<name>A0A401TSU1_CHIPU</name>
<evidence type="ECO:0000313" key="1">
    <source>
        <dbReference type="EMBL" id="GCC45705.1"/>
    </source>
</evidence>
<sequence>MGGVSERIPGQAIRWERCPSVQAMMSAEPLTRISGRLLPVRREWPDSARDHRR</sequence>
<evidence type="ECO:0000313" key="2">
    <source>
        <dbReference type="Proteomes" id="UP000287033"/>
    </source>
</evidence>
<feature type="non-terminal residue" evidence="1">
    <location>
        <position position="53"/>
    </location>
</feature>
<comment type="caution">
    <text evidence="1">The sequence shown here is derived from an EMBL/GenBank/DDBJ whole genome shotgun (WGS) entry which is preliminary data.</text>
</comment>